<keyword evidence="12" id="KW-1185">Reference proteome</keyword>
<evidence type="ECO:0008006" key="13">
    <source>
        <dbReference type="Google" id="ProtNLM"/>
    </source>
</evidence>
<comment type="similarity">
    <text evidence="3 10">Belongs to the cytochrome P450 family.</text>
</comment>
<dbReference type="GO" id="GO:0020037">
    <property type="term" value="F:heme binding"/>
    <property type="evidence" value="ECO:0007669"/>
    <property type="project" value="InterPro"/>
</dbReference>
<organism evidence="11 12">
    <name type="scientific">Oedothorax gibbosus</name>
    <dbReference type="NCBI Taxonomy" id="931172"/>
    <lineage>
        <taxon>Eukaryota</taxon>
        <taxon>Metazoa</taxon>
        <taxon>Ecdysozoa</taxon>
        <taxon>Arthropoda</taxon>
        <taxon>Chelicerata</taxon>
        <taxon>Arachnida</taxon>
        <taxon>Araneae</taxon>
        <taxon>Araneomorphae</taxon>
        <taxon>Entelegynae</taxon>
        <taxon>Araneoidea</taxon>
        <taxon>Linyphiidae</taxon>
        <taxon>Erigoninae</taxon>
        <taxon>Oedothorax</taxon>
    </lineage>
</organism>
<dbReference type="InterPro" id="IPR002401">
    <property type="entry name" value="Cyt_P450_E_grp-I"/>
</dbReference>
<dbReference type="Proteomes" id="UP000827092">
    <property type="component" value="Unassembled WGS sequence"/>
</dbReference>
<dbReference type="PROSITE" id="PS00086">
    <property type="entry name" value="CYTOCHROME_P450"/>
    <property type="match status" value="1"/>
</dbReference>
<comment type="subcellular location">
    <subcellularLocation>
        <location evidence="2">Endoplasmic reticulum membrane</location>
    </subcellularLocation>
</comment>
<dbReference type="GO" id="GO:0016705">
    <property type="term" value="F:oxidoreductase activity, acting on paired donors, with incorporation or reduction of molecular oxygen"/>
    <property type="evidence" value="ECO:0007669"/>
    <property type="project" value="InterPro"/>
</dbReference>
<dbReference type="InterPro" id="IPR001128">
    <property type="entry name" value="Cyt_P450"/>
</dbReference>
<dbReference type="GO" id="GO:0005789">
    <property type="term" value="C:endoplasmic reticulum membrane"/>
    <property type="evidence" value="ECO:0007669"/>
    <property type="project" value="UniProtKB-SubCell"/>
</dbReference>
<evidence type="ECO:0000313" key="12">
    <source>
        <dbReference type="Proteomes" id="UP000827092"/>
    </source>
</evidence>
<name>A0AAV6TZR5_9ARAC</name>
<dbReference type="Gene3D" id="1.10.630.10">
    <property type="entry name" value="Cytochrome P450"/>
    <property type="match status" value="1"/>
</dbReference>
<keyword evidence="9 10" id="KW-0479">Metal-binding</keyword>
<evidence type="ECO:0000256" key="7">
    <source>
        <dbReference type="ARBA" id="ARBA00023033"/>
    </source>
</evidence>
<keyword evidence="7 10" id="KW-0503">Monooxygenase</keyword>
<evidence type="ECO:0000256" key="1">
    <source>
        <dbReference type="ARBA" id="ARBA00001971"/>
    </source>
</evidence>
<gene>
    <name evidence="11" type="ORF">JTE90_012015</name>
</gene>
<dbReference type="PRINTS" id="PR00385">
    <property type="entry name" value="P450"/>
</dbReference>
<sequence length="474" mass="55123">MQHLPGHKFSTFNVFGNLLDFSFRSESRNGFHFNVNVLQILNGFSEVFRKDNLYCIWFSYVPFVIVNKAKAVEELLSGNKMIEKSQSYDFLHPWLGEGLLTSGGSKWKSRRKLLTPSFHFEILKEFLPIFNEQSQKETDKEFTDIVLPITLCSLDIICETTLGVSIRAQDNKDSQYVKSVASAGEIVMERSINLFLWPDFIFYNTNMGREFKKHLKILHGFTRMVIQEKKKKLLCGVSDTSKRKRKALMDVLLEHHLETKKCTEEDVREEVDTFAFEGHDTTSLGVSWALYLIGLNKDVQAKLQEEMDRIFGDDIEREITTEDLNDMKYLECVLKESQRLYPSVPFFARYITEDFQMCGYTLPKGSSCFVLSYSLHRDKDVFPNPEKFDPDRFLPENCIDRNPYAYVPFSAGSRNCIGQRFALMEEKVIVSSILRNFTLESLDTRDKVLPVPELILKPSRDMRIKIRKRNRNGQ</sequence>
<dbReference type="EMBL" id="JAFNEN010000815">
    <property type="protein sequence ID" value="KAG8177133.1"/>
    <property type="molecule type" value="Genomic_DNA"/>
</dbReference>
<protein>
    <recommendedName>
        <fullName evidence="13">Cytochrome P450</fullName>
    </recommendedName>
</protein>
<dbReference type="SUPFAM" id="SSF48264">
    <property type="entry name" value="Cytochrome P450"/>
    <property type="match status" value="1"/>
</dbReference>
<keyword evidence="10" id="KW-0560">Oxidoreductase</keyword>
<evidence type="ECO:0000256" key="9">
    <source>
        <dbReference type="PIRSR" id="PIRSR602401-1"/>
    </source>
</evidence>
<accession>A0AAV6TZR5</accession>
<dbReference type="EMBL" id="JAFNEN010000815">
    <property type="protein sequence ID" value="KAG8177134.1"/>
    <property type="molecule type" value="Genomic_DNA"/>
</dbReference>
<dbReference type="PANTHER" id="PTHR24291:SF189">
    <property type="entry name" value="CYTOCHROME P450 4C3-RELATED"/>
    <property type="match status" value="1"/>
</dbReference>
<evidence type="ECO:0000313" key="11">
    <source>
        <dbReference type="EMBL" id="KAG8177133.1"/>
    </source>
</evidence>
<dbReference type="GO" id="GO:0004497">
    <property type="term" value="F:monooxygenase activity"/>
    <property type="evidence" value="ECO:0007669"/>
    <property type="project" value="UniProtKB-KW"/>
</dbReference>
<evidence type="ECO:0000256" key="8">
    <source>
        <dbReference type="ARBA" id="ARBA00023136"/>
    </source>
</evidence>
<dbReference type="InterPro" id="IPR017972">
    <property type="entry name" value="Cyt_P450_CS"/>
</dbReference>
<keyword evidence="8" id="KW-0472">Membrane</keyword>
<dbReference type="Pfam" id="PF00067">
    <property type="entry name" value="p450"/>
    <property type="match status" value="1"/>
</dbReference>
<dbReference type="PRINTS" id="PR00463">
    <property type="entry name" value="EP450I"/>
</dbReference>
<evidence type="ECO:0000256" key="4">
    <source>
        <dbReference type="ARBA" id="ARBA00022617"/>
    </source>
</evidence>
<keyword evidence="4 9" id="KW-0349">Heme</keyword>
<dbReference type="AlphaFoldDB" id="A0AAV6TZR5"/>
<reference evidence="11 12" key="1">
    <citation type="journal article" date="2022" name="Nat. Ecol. Evol.">
        <title>A masculinizing supergene underlies an exaggerated male reproductive morph in a spider.</title>
        <authorList>
            <person name="Hendrickx F."/>
            <person name="De Corte Z."/>
            <person name="Sonet G."/>
            <person name="Van Belleghem S.M."/>
            <person name="Kostlbacher S."/>
            <person name="Vangestel C."/>
        </authorList>
    </citation>
    <scope>NUCLEOTIDE SEQUENCE [LARGE SCALE GENOMIC DNA]</scope>
    <source>
        <strain evidence="11">W744_W776</strain>
    </source>
</reference>
<evidence type="ECO:0000256" key="6">
    <source>
        <dbReference type="ARBA" id="ARBA00023004"/>
    </source>
</evidence>
<feature type="binding site" description="axial binding residue" evidence="9">
    <location>
        <position position="416"/>
    </location>
    <ligand>
        <name>heme</name>
        <dbReference type="ChEBI" id="CHEBI:30413"/>
    </ligand>
    <ligandPart>
        <name>Fe</name>
        <dbReference type="ChEBI" id="CHEBI:18248"/>
    </ligandPart>
</feature>
<comment type="caution">
    <text evidence="11">The sequence shown here is derived from an EMBL/GenBank/DDBJ whole genome shotgun (WGS) entry which is preliminary data.</text>
</comment>
<dbReference type="PANTHER" id="PTHR24291">
    <property type="entry name" value="CYTOCHROME P450 FAMILY 4"/>
    <property type="match status" value="1"/>
</dbReference>
<keyword evidence="5" id="KW-0256">Endoplasmic reticulum</keyword>
<proteinExistence type="inferred from homology"/>
<evidence type="ECO:0000256" key="5">
    <source>
        <dbReference type="ARBA" id="ARBA00022824"/>
    </source>
</evidence>
<keyword evidence="6 9" id="KW-0408">Iron</keyword>
<evidence type="ECO:0000256" key="2">
    <source>
        <dbReference type="ARBA" id="ARBA00004586"/>
    </source>
</evidence>
<dbReference type="EMBL" id="JAFNEN010000815">
    <property type="protein sequence ID" value="KAG8177132.1"/>
    <property type="molecule type" value="Genomic_DNA"/>
</dbReference>
<dbReference type="GO" id="GO:0005506">
    <property type="term" value="F:iron ion binding"/>
    <property type="evidence" value="ECO:0007669"/>
    <property type="project" value="InterPro"/>
</dbReference>
<dbReference type="InterPro" id="IPR050196">
    <property type="entry name" value="Cytochrome_P450_Monoox"/>
</dbReference>
<evidence type="ECO:0000256" key="10">
    <source>
        <dbReference type="RuleBase" id="RU000461"/>
    </source>
</evidence>
<dbReference type="InterPro" id="IPR036396">
    <property type="entry name" value="Cyt_P450_sf"/>
</dbReference>
<evidence type="ECO:0000256" key="3">
    <source>
        <dbReference type="ARBA" id="ARBA00010617"/>
    </source>
</evidence>
<comment type="cofactor">
    <cofactor evidence="1 9">
        <name>heme</name>
        <dbReference type="ChEBI" id="CHEBI:30413"/>
    </cofactor>
</comment>